<evidence type="ECO:0000313" key="2">
    <source>
        <dbReference type="Proteomes" id="UP001559025"/>
    </source>
</evidence>
<gene>
    <name evidence="1" type="ORF">V1479_18170</name>
</gene>
<comment type="caution">
    <text evidence="1">The sequence shown here is derived from an EMBL/GenBank/DDBJ whole genome shotgun (WGS) entry which is preliminary data.</text>
</comment>
<name>A0ABV3WX41_9HYPH</name>
<dbReference type="RefSeq" id="WP_173192568.1">
    <property type="nucleotide sequence ID" value="NZ_JABETK010000002.1"/>
</dbReference>
<organism evidence="1 2">
    <name type="scientific">Neoaquamicrobium sediminum</name>
    <dbReference type="NCBI Taxonomy" id="1849104"/>
    <lineage>
        <taxon>Bacteria</taxon>
        <taxon>Pseudomonadati</taxon>
        <taxon>Pseudomonadota</taxon>
        <taxon>Alphaproteobacteria</taxon>
        <taxon>Hyphomicrobiales</taxon>
        <taxon>Phyllobacteriaceae</taxon>
        <taxon>Neoaquamicrobium</taxon>
    </lineage>
</organism>
<protein>
    <submittedName>
        <fullName evidence="1">Uncharacterized protein</fullName>
    </submittedName>
</protein>
<dbReference type="Proteomes" id="UP001559025">
    <property type="component" value="Unassembled WGS sequence"/>
</dbReference>
<reference evidence="1 2" key="1">
    <citation type="submission" date="2024-01" db="EMBL/GenBank/DDBJ databases">
        <title>New evidence supports the origin of RcGTA from prophage.</title>
        <authorList>
            <person name="Xu Y."/>
            <person name="Liu B."/>
            <person name="Chen F."/>
        </authorList>
    </citation>
    <scope>NUCLEOTIDE SEQUENCE [LARGE SCALE GENOMIC DNA]</scope>
    <source>
        <strain evidence="1 2">CBW1107-2</strain>
    </source>
</reference>
<proteinExistence type="predicted"/>
<accession>A0ABV3WX41</accession>
<sequence>MTKLEKIEREIEALGPEELSHFRAWFAAFDAANWDARIDSDAASGKLDALAERALTAHRDGRTRPL</sequence>
<keyword evidence="2" id="KW-1185">Reference proteome</keyword>
<dbReference type="EMBL" id="JAZHFV010000006">
    <property type="protein sequence ID" value="MEX4009243.1"/>
    <property type="molecule type" value="Genomic_DNA"/>
</dbReference>
<evidence type="ECO:0000313" key="1">
    <source>
        <dbReference type="EMBL" id="MEX4009243.1"/>
    </source>
</evidence>